<evidence type="ECO:0000313" key="2">
    <source>
        <dbReference type="EMBL" id="KZT28543.1"/>
    </source>
</evidence>
<name>A0A165UQH8_9AGAM</name>
<dbReference type="AlphaFoldDB" id="A0A165UQH8"/>
<proteinExistence type="predicted"/>
<reference evidence="2 3" key="1">
    <citation type="journal article" date="2016" name="Mol. Biol. Evol.">
        <title>Comparative Genomics of Early-Diverging Mushroom-Forming Fungi Provides Insights into the Origins of Lignocellulose Decay Capabilities.</title>
        <authorList>
            <person name="Nagy L.G."/>
            <person name="Riley R."/>
            <person name="Tritt A."/>
            <person name="Adam C."/>
            <person name="Daum C."/>
            <person name="Floudas D."/>
            <person name="Sun H."/>
            <person name="Yadav J.S."/>
            <person name="Pangilinan J."/>
            <person name="Larsson K.H."/>
            <person name="Matsuura K."/>
            <person name="Barry K."/>
            <person name="Labutti K."/>
            <person name="Kuo R."/>
            <person name="Ohm R.A."/>
            <person name="Bhattacharya S.S."/>
            <person name="Shirouzu T."/>
            <person name="Yoshinaga Y."/>
            <person name="Martin F.M."/>
            <person name="Grigoriev I.V."/>
            <person name="Hibbett D.S."/>
        </authorList>
    </citation>
    <scope>NUCLEOTIDE SEQUENCE [LARGE SCALE GENOMIC DNA]</scope>
    <source>
        <strain evidence="2 3">HHB14362 ss-1</strain>
    </source>
</reference>
<dbReference type="Proteomes" id="UP000076761">
    <property type="component" value="Unassembled WGS sequence"/>
</dbReference>
<keyword evidence="1" id="KW-0472">Membrane</keyword>
<accession>A0A165UQH8</accession>
<evidence type="ECO:0000256" key="1">
    <source>
        <dbReference type="SAM" id="Phobius"/>
    </source>
</evidence>
<keyword evidence="3" id="KW-1185">Reference proteome</keyword>
<dbReference type="EMBL" id="KV425557">
    <property type="protein sequence ID" value="KZT28543.1"/>
    <property type="molecule type" value="Genomic_DNA"/>
</dbReference>
<sequence length="222" mass="24497">MLRCSINQLVCTYACDQRGGGESLQRGVDGRIRSPPASAISMSIITSRGLVPSPRQKTASYPEECRPSGIPTRQLEGRVRWRSPGRATSGIVAQAVARLECKYSIDVNPWRRSMKSAVQRGVENSKHPGANSIRGRSPNLVDLAETSLLLTTFSLLVVLFSGGYLYLSSLGDICSYSPRKFSFSTTKNWATRHLITTTYLPHSYHCSRTHPPGCLRHSLDDL</sequence>
<dbReference type="InParanoid" id="A0A165UQH8"/>
<protein>
    <submittedName>
        <fullName evidence="2">Uncharacterized protein</fullName>
    </submittedName>
</protein>
<evidence type="ECO:0000313" key="3">
    <source>
        <dbReference type="Proteomes" id="UP000076761"/>
    </source>
</evidence>
<feature type="transmembrane region" description="Helical" evidence="1">
    <location>
        <begin position="148"/>
        <end position="167"/>
    </location>
</feature>
<keyword evidence="1" id="KW-0812">Transmembrane</keyword>
<organism evidence="2 3">
    <name type="scientific">Neolentinus lepideus HHB14362 ss-1</name>
    <dbReference type="NCBI Taxonomy" id="1314782"/>
    <lineage>
        <taxon>Eukaryota</taxon>
        <taxon>Fungi</taxon>
        <taxon>Dikarya</taxon>
        <taxon>Basidiomycota</taxon>
        <taxon>Agaricomycotina</taxon>
        <taxon>Agaricomycetes</taxon>
        <taxon>Gloeophyllales</taxon>
        <taxon>Gloeophyllaceae</taxon>
        <taxon>Neolentinus</taxon>
    </lineage>
</organism>
<gene>
    <name evidence="2" type="ORF">NEOLEDRAFT_855965</name>
</gene>
<keyword evidence="1" id="KW-1133">Transmembrane helix</keyword>